<protein>
    <submittedName>
        <fullName evidence="4">PH domain-containing protein</fullName>
    </submittedName>
</protein>
<dbReference type="Proteomes" id="UP001596201">
    <property type="component" value="Unassembled WGS sequence"/>
</dbReference>
<dbReference type="Pfam" id="PF03703">
    <property type="entry name" value="bPH_2"/>
    <property type="match status" value="1"/>
</dbReference>
<evidence type="ECO:0000256" key="2">
    <source>
        <dbReference type="SAM" id="Phobius"/>
    </source>
</evidence>
<dbReference type="RefSeq" id="WP_227231106.1">
    <property type="nucleotide sequence ID" value="NZ_JAJCVJ010000003.1"/>
</dbReference>
<dbReference type="AlphaFoldDB" id="A0ABD5RG42"/>
<feature type="transmembrane region" description="Helical" evidence="2">
    <location>
        <begin position="47"/>
        <end position="67"/>
    </location>
</feature>
<comment type="caution">
    <text evidence="4">The sequence shown here is derived from an EMBL/GenBank/DDBJ whole genome shotgun (WGS) entry which is preliminary data.</text>
</comment>
<accession>A0ABD5RG42</accession>
<sequence>MRPEHEWFTPEQLRRYYFAYEAVAVVVVLSVVGLLAVTGALAAMHPWVLAVGGGVLLLGFGYLTWWVPAFARTAEYRFTDDEVEYRRGVFFRQQTTVPYNRITNVGTAQGPIQRLVKSGAVKVHTAGFGGQTGAELTVDGVTDFQEIQEQILGRVRARPGTATEGDDVVEPTATADSPDESTELLGEIRRIRELLEHGRQA</sequence>
<name>A0ABD5RG42_9EURY</name>
<keyword evidence="5" id="KW-1185">Reference proteome</keyword>
<evidence type="ECO:0000259" key="3">
    <source>
        <dbReference type="Pfam" id="PF03703"/>
    </source>
</evidence>
<dbReference type="PANTHER" id="PTHR34473">
    <property type="entry name" value="UPF0699 TRANSMEMBRANE PROTEIN YDBS"/>
    <property type="match status" value="1"/>
</dbReference>
<feature type="domain" description="YdbS-like PH" evidence="3">
    <location>
        <begin position="72"/>
        <end position="151"/>
    </location>
</feature>
<evidence type="ECO:0000313" key="4">
    <source>
        <dbReference type="EMBL" id="MFC5369049.1"/>
    </source>
</evidence>
<organism evidence="4 5">
    <name type="scientific">Salinirubrum litoreum</name>
    <dbReference type="NCBI Taxonomy" id="1126234"/>
    <lineage>
        <taxon>Archaea</taxon>
        <taxon>Methanobacteriati</taxon>
        <taxon>Methanobacteriota</taxon>
        <taxon>Stenosarchaea group</taxon>
        <taxon>Halobacteria</taxon>
        <taxon>Halobacteriales</taxon>
        <taxon>Haloferacaceae</taxon>
        <taxon>Salinirubrum</taxon>
    </lineage>
</organism>
<dbReference type="EMBL" id="JBHSKX010000004">
    <property type="protein sequence ID" value="MFC5369049.1"/>
    <property type="molecule type" value="Genomic_DNA"/>
</dbReference>
<keyword evidence="2" id="KW-1133">Transmembrane helix</keyword>
<gene>
    <name evidence="4" type="ORF">ACFPJ5_19145</name>
</gene>
<dbReference type="InterPro" id="IPR005182">
    <property type="entry name" value="YdbS-like_PH"/>
</dbReference>
<reference evidence="4 5" key="1">
    <citation type="journal article" date="2019" name="Int. J. Syst. Evol. Microbiol.">
        <title>The Global Catalogue of Microorganisms (GCM) 10K type strain sequencing project: providing services to taxonomists for standard genome sequencing and annotation.</title>
        <authorList>
            <consortium name="The Broad Institute Genomics Platform"/>
            <consortium name="The Broad Institute Genome Sequencing Center for Infectious Disease"/>
            <person name="Wu L."/>
            <person name="Ma J."/>
        </authorList>
    </citation>
    <scope>NUCLEOTIDE SEQUENCE [LARGE SCALE GENOMIC DNA]</scope>
    <source>
        <strain evidence="4 5">CGMCC 1.12237</strain>
    </source>
</reference>
<evidence type="ECO:0000256" key="1">
    <source>
        <dbReference type="SAM" id="MobiDB-lite"/>
    </source>
</evidence>
<proteinExistence type="predicted"/>
<feature type="transmembrane region" description="Helical" evidence="2">
    <location>
        <begin position="20"/>
        <end position="41"/>
    </location>
</feature>
<dbReference type="PANTHER" id="PTHR34473:SF2">
    <property type="entry name" value="UPF0699 TRANSMEMBRANE PROTEIN YDBT"/>
    <property type="match status" value="1"/>
</dbReference>
<evidence type="ECO:0000313" key="5">
    <source>
        <dbReference type="Proteomes" id="UP001596201"/>
    </source>
</evidence>
<keyword evidence="2" id="KW-0812">Transmembrane</keyword>
<keyword evidence="2" id="KW-0472">Membrane</keyword>
<feature type="region of interest" description="Disordered" evidence="1">
    <location>
        <begin position="157"/>
        <end position="181"/>
    </location>
</feature>